<dbReference type="RefSeq" id="WP_409357207.1">
    <property type="nucleotide sequence ID" value="NZ_JBJXVJ010000003.1"/>
</dbReference>
<evidence type="ECO:0000313" key="2">
    <source>
        <dbReference type="Proteomes" id="UP001634154"/>
    </source>
</evidence>
<dbReference type="Proteomes" id="UP001634154">
    <property type="component" value="Unassembled WGS sequence"/>
</dbReference>
<gene>
    <name evidence="1" type="ORF">ACKW6Q_14455</name>
</gene>
<organism evidence="1 2">
    <name type="scientific">Chryseobacterium kwangjuense</name>
    <dbReference type="NCBI Taxonomy" id="267125"/>
    <lineage>
        <taxon>Bacteria</taxon>
        <taxon>Pseudomonadati</taxon>
        <taxon>Bacteroidota</taxon>
        <taxon>Flavobacteriia</taxon>
        <taxon>Flavobacteriales</taxon>
        <taxon>Weeksellaceae</taxon>
        <taxon>Chryseobacterium group</taxon>
        <taxon>Chryseobacterium</taxon>
    </lineage>
</organism>
<comment type="caution">
    <text evidence="1">The sequence shown here is derived from an EMBL/GenBank/DDBJ whole genome shotgun (WGS) entry which is preliminary data.</text>
</comment>
<proteinExistence type="predicted"/>
<dbReference type="InterPro" id="IPR010921">
    <property type="entry name" value="Trp_repressor/repl_initiator"/>
</dbReference>
<dbReference type="EMBL" id="JBJXVJ010000003">
    <property type="protein sequence ID" value="MFN1218169.1"/>
    <property type="molecule type" value="Genomic_DNA"/>
</dbReference>
<reference evidence="1 2" key="1">
    <citation type="submission" date="2024-12" db="EMBL/GenBank/DDBJ databases">
        <title>Draft genome sequence of Chryseobacterium kwangjuense AG447.</title>
        <authorList>
            <person name="Cheptsov V.S."/>
            <person name="Belov A."/>
            <person name="Zavarzina A.G."/>
        </authorList>
    </citation>
    <scope>NUCLEOTIDE SEQUENCE [LARGE SCALE GENOMIC DNA]</scope>
    <source>
        <strain evidence="1 2">AG447</strain>
    </source>
</reference>
<evidence type="ECO:0000313" key="1">
    <source>
        <dbReference type="EMBL" id="MFN1218169.1"/>
    </source>
</evidence>
<keyword evidence="2" id="KW-1185">Reference proteome</keyword>
<dbReference type="SUPFAM" id="SSF48295">
    <property type="entry name" value="TrpR-like"/>
    <property type="match status" value="1"/>
</dbReference>
<sequence length="108" mass="12882">METTRPNYKKIYEDILRLKRPEKTEECKSILSKARITAKDILMINNIIFPENDRKIVSLNHKHRSYALSDILEILNFQKKNKLNNTQVANHFRLSRNSIAKWKKIFLV</sequence>
<name>A0ABW9K6P3_9FLAO</name>
<accession>A0ABW9K6P3</accession>
<protein>
    <submittedName>
        <fullName evidence="1">Helix-turn-helix domain-containing protein</fullName>
    </submittedName>
</protein>